<feature type="domain" description="Zn(2)-C6 fungal-type" evidence="7">
    <location>
        <begin position="29"/>
        <end position="59"/>
    </location>
</feature>
<dbReference type="Proteomes" id="UP001219568">
    <property type="component" value="Unassembled WGS sequence"/>
</dbReference>
<reference evidence="8" key="2">
    <citation type="submission" date="2023-01" db="EMBL/GenBank/DDBJ databases">
        <authorList>
            <person name="Petersen C."/>
        </authorList>
    </citation>
    <scope>NUCLEOTIDE SEQUENCE</scope>
    <source>
        <strain evidence="8">IBT 15450</strain>
    </source>
</reference>
<evidence type="ECO:0000256" key="2">
    <source>
        <dbReference type="ARBA" id="ARBA00023015"/>
    </source>
</evidence>
<evidence type="ECO:0000256" key="5">
    <source>
        <dbReference type="ARBA" id="ARBA00023242"/>
    </source>
</evidence>
<accession>A0AAD6N3S9</accession>
<dbReference type="CDD" id="cd00067">
    <property type="entry name" value="GAL4"/>
    <property type="match status" value="1"/>
</dbReference>
<evidence type="ECO:0000256" key="6">
    <source>
        <dbReference type="SAM" id="MobiDB-lite"/>
    </source>
</evidence>
<sequence>MQGVLDFNTHDRGLFRPYKRTNAKRTKSGCLSCRARHTKCDEHRPTCGGCTRNYLLCSWTKANGRTTQGSVSRHEWSPRQKVPSPPGLNVPSPRYALSHWPRLRGRSVEQSLLHHYIERSAQRLIVRTGIKNPFLTYVLPLAQQHDAFLHIVFAISASHLSYDGRQSHVSALSHYAVALREAKYLITEHGNDTRFNPLELMILLILLCNFEVMDGNTDGAVMQHLQPCSALLAQSNLLDRVDSDCACFIAEQYMFLGVVNEYLGLGPVANIVQPTTTVTSDFAQLPYQSYYHGRSSGCGYALFEMVPRIALFATKPSRSSPRYLDPEIRKEFDMLEEEILLWDIPTSLNSTTGPDNDEVTAALIQQVALLVTLQCALNGPGMPTPSIQTKIEACVCESRKLLRSISPSSAAWGTLLWPAIHIGSCITSPKEQNELVSAILSMENKARCCTSLMEFLSSLWLALRDDGMYFGPYGIRPLMDREGIKLSLG</sequence>
<keyword evidence="3" id="KW-0238">DNA-binding</keyword>
<dbReference type="PANTHER" id="PTHR37534">
    <property type="entry name" value="TRANSCRIPTIONAL ACTIVATOR PROTEIN UGA3"/>
    <property type="match status" value="1"/>
</dbReference>
<dbReference type="InterPro" id="IPR021858">
    <property type="entry name" value="Fun_TF"/>
</dbReference>
<dbReference type="InterPro" id="IPR036864">
    <property type="entry name" value="Zn2-C6_fun-type_DNA-bd_sf"/>
</dbReference>
<comment type="subcellular location">
    <subcellularLocation>
        <location evidence="1">Nucleus</location>
    </subcellularLocation>
</comment>
<dbReference type="GO" id="GO:0008270">
    <property type="term" value="F:zinc ion binding"/>
    <property type="evidence" value="ECO:0007669"/>
    <property type="project" value="InterPro"/>
</dbReference>
<name>A0AAD6N3S9_PENCN</name>
<protein>
    <submittedName>
        <fullName evidence="8">Fungal-specific transcription factor domain-containing protein</fullName>
    </submittedName>
</protein>
<evidence type="ECO:0000256" key="1">
    <source>
        <dbReference type="ARBA" id="ARBA00004123"/>
    </source>
</evidence>
<reference evidence="8" key="1">
    <citation type="journal article" date="2023" name="IMA Fungus">
        <title>Comparative genomic study of the Penicillium genus elucidates a diverse pangenome and 15 lateral gene transfer events.</title>
        <authorList>
            <person name="Petersen C."/>
            <person name="Sorensen T."/>
            <person name="Nielsen M.R."/>
            <person name="Sondergaard T.E."/>
            <person name="Sorensen J.L."/>
            <person name="Fitzpatrick D.A."/>
            <person name="Frisvad J.C."/>
            <person name="Nielsen K.L."/>
        </authorList>
    </citation>
    <scope>NUCLEOTIDE SEQUENCE</scope>
    <source>
        <strain evidence="8">IBT 15450</strain>
    </source>
</reference>
<dbReference type="PANTHER" id="PTHR37534:SF46">
    <property type="entry name" value="ZN(II)2CYS6 TRANSCRIPTION FACTOR (EUROFUNG)"/>
    <property type="match status" value="1"/>
</dbReference>
<gene>
    <name evidence="8" type="ORF">N7460_012491</name>
</gene>
<dbReference type="GO" id="GO:0003677">
    <property type="term" value="F:DNA binding"/>
    <property type="evidence" value="ECO:0007669"/>
    <property type="project" value="UniProtKB-KW"/>
</dbReference>
<dbReference type="EMBL" id="JAQJZL010000015">
    <property type="protein sequence ID" value="KAJ6027674.1"/>
    <property type="molecule type" value="Genomic_DNA"/>
</dbReference>
<evidence type="ECO:0000313" key="8">
    <source>
        <dbReference type="EMBL" id="KAJ6027674.1"/>
    </source>
</evidence>
<dbReference type="Pfam" id="PF00172">
    <property type="entry name" value="Zn_clus"/>
    <property type="match status" value="1"/>
</dbReference>
<dbReference type="PROSITE" id="PS50048">
    <property type="entry name" value="ZN2_CY6_FUNGAL_2"/>
    <property type="match status" value="1"/>
</dbReference>
<evidence type="ECO:0000256" key="4">
    <source>
        <dbReference type="ARBA" id="ARBA00023163"/>
    </source>
</evidence>
<dbReference type="InterPro" id="IPR001138">
    <property type="entry name" value="Zn2Cys6_DnaBD"/>
</dbReference>
<proteinExistence type="predicted"/>
<dbReference type="SUPFAM" id="SSF57701">
    <property type="entry name" value="Zn2/Cys6 DNA-binding domain"/>
    <property type="match status" value="1"/>
</dbReference>
<keyword evidence="4" id="KW-0804">Transcription</keyword>
<dbReference type="PROSITE" id="PS00463">
    <property type="entry name" value="ZN2_CY6_FUNGAL_1"/>
    <property type="match status" value="1"/>
</dbReference>
<dbReference type="Gene3D" id="4.10.240.10">
    <property type="entry name" value="Zn(2)-C6 fungal-type DNA-binding domain"/>
    <property type="match status" value="1"/>
</dbReference>
<dbReference type="Pfam" id="PF11951">
    <property type="entry name" value="Fungal_trans_2"/>
    <property type="match status" value="1"/>
</dbReference>
<keyword evidence="2" id="KW-0805">Transcription regulation</keyword>
<keyword evidence="9" id="KW-1185">Reference proteome</keyword>
<dbReference type="GO" id="GO:0000981">
    <property type="term" value="F:DNA-binding transcription factor activity, RNA polymerase II-specific"/>
    <property type="evidence" value="ECO:0007669"/>
    <property type="project" value="InterPro"/>
</dbReference>
<evidence type="ECO:0000313" key="9">
    <source>
        <dbReference type="Proteomes" id="UP001219568"/>
    </source>
</evidence>
<evidence type="ECO:0000259" key="7">
    <source>
        <dbReference type="PROSITE" id="PS50048"/>
    </source>
</evidence>
<keyword evidence="5" id="KW-0539">Nucleus</keyword>
<feature type="region of interest" description="Disordered" evidence="6">
    <location>
        <begin position="65"/>
        <end position="88"/>
    </location>
</feature>
<organism evidence="8 9">
    <name type="scientific">Penicillium canescens</name>
    <dbReference type="NCBI Taxonomy" id="5083"/>
    <lineage>
        <taxon>Eukaryota</taxon>
        <taxon>Fungi</taxon>
        <taxon>Dikarya</taxon>
        <taxon>Ascomycota</taxon>
        <taxon>Pezizomycotina</taxon>
        <taxon>Eurotiomycetes</taxon>
        <taxon>Eurotiomycetidae</taxon>
        <taxon>Eurotiales</taxon>
        <taxon>Aspergillaceae</taxon>
        <taxon>Penicillium</taxon>
    </lineage>
</organism>
<comment type="caution">
    <text evidence="8">The sequence shown here is derived from an EMBL/GenBank/DDBJ whole genome shotgun (WGS) entry which is preliminary data.</text>
</comment>
<evidence type="ECO:0000256" key="3">
    <source>
        <dbReference type="ARBA" id="ARBA00023125"/>
    </source>
</evidence>
<dbReference type="GO" id="GO:0005634">
    <property type="term" value="C:nucleus"/>
    <property type="evidence" value="ECO:0007669"/>
    <property type="project" value="UniProtKB-SubCell"/>
</dbReference>
<dbReference type="SMART" id="SM00066">
    <property type="entry name" value="GAL4"/>
    <property type="match status" value="1"/>
</dbReference>
<dbReference type="AlphaFoldDB" id="A0AAD6N3S9"/>